<dbReference type="Proteomes" id="UP001229421">
    <property type="component" value="Unassembled WGS sequence"/>
</dbReference>
<organism evidence="1 2">
    <name type="scientific">Tagetes erecta</name>
    <name type="common">African marigold</name>
    <dbReference type="NCBI Taxonomy" id="13708"/>
    <lineage>
        <taxon>Eukaryota</taxon>
        <taxon>Viridiplantae</taxon>
        <taxon>Streptophyta</taxon>
        <taxon>Embryophyta</taxon>
        <taxon>Tracheophyta</taxon>
        <taxon>Spermatophyta</taxon>
        <taxon>Magnoliopsida</taxon>
        <taxon>eudicotyledons</taxon>
        <taxon>Gunneridae</taxon>
        <taxon>Pentapetalae</taxon>
        <taxon>asterids</taxon>
        <taxon>campanulids</taxon>
        <taxon>Asterales</taxon>
        <taxon>Asteraceae</taxon>
        <taxon>Asteroideae</taxon>
        <taxon>Heliantheae alliance</taxon>
        <taxon>Tageteae</taxon>
        <taxon>Tagetes</taxon>
    </lineage>
</organism>
<protein>
    <submittedName>
        <fullName evidence="1">Uncharacterized protein</fullName>
    </submittedName>
</protein>
<sequence>MDVGGHIHIDWDLLNELHEGDRCQEIIGFNTPWSRLFDIATRPSYCELTVEFLSSFVFNRPPRDYVEDPAQPFREITFRLCGVYRSMTLREFACRSGLYMEEELDTPLYTEGIRTLPRETLEVWER</sequence>
<proteinExistence type="predicted"/>
<evidence type="ECO:0000313" key="2">
    <source>
        <dbReference type="Proteomes" id="UP001229421"/>
    </source>
</evidence>
<name>A0AAD8PD11_TARER</name>
<dbReference type="EMBL" id="JAUHHV010000001">
    <property type="protein sequence ID" value="KAK1441601.1"/>
    <property type="molecule type" value="Genomic_DNA"/>
</dbReference>
<accession>A0AAD8PD11</accession>
<dbReference type="AlphaFoldDB" id="A0AAD8PD11"/>
<keyword evidence="2" id="KW-1185">Reference proteome</keyword>
<reference evidence="1" key="1">
    <citation type="journal article" date="2023" name="bioRxiv">
        <title>Improved chromosome-level genome assembly for marigold (Tagetes erecta).</title>
        <authorList>
            <person name="Jiang F."/>
            <person name="Yuan L."/>
            <person name="Wang S."/>
            <person name="Wang H."/>
            <person name="Xu D."/>
            <person name="Wang A."/>
            <person name="Fan W."/>
        </authorList>
    </citation>
    <scope>NUCLEOTIDE SEQUENCE</scope>
    <source>
        <strain evidence="1">WSJ</strain>
        <tissue evidence="1">Leaf</tissue>
    </source>
</reference>
<evidence type="ECO:0000313" key="1">
    <source>
        <dbReference type="EMBL" id="KAK1441601.1"/>
    </source>
</evidence>
<gene>
    <name evidence="1" type="ORF">QVD17_07617</name>
</gene>
<comment type="caution">
    <text evidence="1">The sequence shown here is derived from an EMBL/GenBank/DDBJ whole genome shotgun (WGS) entry which is preliminary data.</text>
</comment>